<dbReference type="RefSeq" id="WP_177181067.1">
    <property type="nucleotide sequence ID" value="NZ_FNZR01000003.1"/>
</dbReference>
<evidence type="ECO:0000313" key="1">
    <source>
        <dbReference type="EMBL" id="SEL04961.1"/>
    </source>
</evidence>
<accession>A0A1H7M1D1</accession>
<dbReference type="EMBL" id="FNZR01000003">
    <property type="protein sequence ID" value="SEL04961.1"/>
    <property type="molecule type" value="Genomic_DNA"/>
</dbReference>
<reference evidence="2" key="1">
    <citation type="submission" date="2016-10" db="EMBL/GenBank/DDBJ databases">
        <authorList>
            <person name="Varghese N."/>
            <person name="Submissions S."/>
        </authorList>
    </citation>
    <scope>NUCLEOTIDE SEQUENCE [LARGE SCALE GENOMIC DNA]</scope>
    <source>
        <strain evidence="2">Jip14</strain>
    </source>
</reference>
<dbReference type="Proteomes" id="UP000198916">
    <property type="component" value="Unassembled WGS sequence"/>
</dbReference>
<dbReference type="AlphaFoldDB" id="A0A1H7M1D1"/>
<protein>
    <submittedName>
        <fullName evidence="1">Uncharacterized protein</fullName>
    </submittedName>
</protein>
<sequence length="90" mass="10123">MITTVELIPKEDIPKYRLAKASEDHSRELRPKLQGALRLGNEFKSKATITFQTLDGPKRVETTVWTLTDDALQIKNGVVLPLGSLLDVEY</sequence>
<dbReference type="STRING" id="332977.SAMN05421740_103331"/>
<organism evidence="1 2">
    <name type="scientific">Parapedobacter koreensis</name>
    <dbReference type="NCBI Taxonomy" id="332977"/>
    <lineage>
        <taxon>Bacteria</taxon>
        <taxon>Pseudomonadati</taxon>
        <taxon>Bacteroidota</taxon>
        <taxon>Sphingobacteriia</taxon>
        <taxon>Sphingobacteriales</taxon>
        <taxon>Sphingobacteriaceae</taxon>
        <taxon>Parapedobacter</taxon>
    </lineage>
</organism>
<proteinExistence type="predicted"/>
<name>A0A1H7M1D1_9SPHI</name>
<keyword evidence="2" id="KW-1185">Reference proteome</keyword>
<gene>
    <name evidence="1" type="ORF">SAMN05421740_103331</name>
</gene>
<evidence type="ECO:0000313" key="2">
    <source>
        <dbReference type="Proteomes" id="UP000198916"/>
    </source>
</evidence>